<dbReference type="Pfam" id="PF00010">
    <property type="entry name" value="HLH"/>
    <property type="match status" value="1"/>
</dbReference>
<evidence type="ECO:0000259" key="2">
    <source>
        <dbReference type="PROSITE" id="PS50888"/>
    </source>
</evidence>
<dbReference type="PROSITE" id="PS50888">
    <property type="entry name" value="BHLH"/>
    <property type="match status" value="1"/>
</dbReference>
<reference evidence="3" key="2">
    <citation type="submission" date="2023-06" db="EMBL/GenBank/DDBJ databases">
        <authorList>
            <consortium name="Lawrence Berkeley National Laboratory"/>
            <person name="Mondo S.J."/>
            <person name="Hensen N."/>
            <person name="Bonometti L."/>
            <person name="Westerberg I."/>
            <person name="Brannstrom I.O."/>
            <person name="Guillou S."/>
            <person name="Cros-Aarteil S."/>
            <person name="Calhoun S."/>
            <person name="Haridas S."/>
            <person name="Kuo A."/>
            <person name="Pangilinan J."/>
            <person name="Riley R."/>
            <person name="Labutti K."/>
            <person name="Andreopoulos B."/>
            <person name="Lipzen A."/>
            <person name="Chen C."/>
            <person name="Yanf M."/>
            <person name="Daum C."/>
            <person name="Ng V."/>
            <person name="Clum A."/>
            <person name="Steindorff A."/>
            <person name="Ohm R."/>
            <person name="Martin F."/>
            <person name="Silar P."/>
            <person name="Natvig D."/>
            <person name="Lalanne C."/>
            <person name="Gautier V."/>
            <person name="Ament-Velasquez S.L."/>
            <person name="Kruys A."/>
            <person name="Hutchinson M.I."/>
            <person name="Powell A.J."/>
            <person name="Barry K."/>
            <person name="Miller A.N."/>
            <person name="Grigoriev I.V."/>
            <person name="Debuchy R."/>
            <person name="Gladieux P."/>
            <person name="Thoren M.H."/>
            <person name="Johannesson H."/>
        </authorList>
    </citation>
    <scope>NUCLEOTIDE SEQUENCE</scope>
    <source>
        <strain evidence="3">PSN324</strain>
    </source>
</reference>
<reference evidence="3" key="1">
    <citation type="journal article" date="2023" name="Mol. Phylogenet. Evol.">
        <title>Genome-scale phylogeny and comparative genomics of the fungal order Sordariales.</title>
        <authorList>
            <person name="Hensen N."/>
            <person name="Bonometti L."/>
            <person name="Westerberg I."/>
            <person name="Brannstrom I.O."/>
            <person name="Guillou S."/>
            <person name="Cros-Aarteil S."/>
            <person name="Calhoun S."/>
            <person name="Haridas S."/>
            <person name="Kuo A."/>
            <person name="Mondo S."/>
            <person name="Pangilinan J."/>
            <person name="Riley R."/>
            <person name="LaButti K."/>
            <person name="Andreopoulos B."/>
            <person name="Lipzen A."/>
            <person name="Chen C."/>
            <person name="Yan M."/>
            <person name="Daum C."/>
            <person name="Ng V."/>
            <person name="Clum A."/>
            <person name="Steindorff A."/>
            <person name="Ohm R.A."/>
            <person name="Martin F."/>
            <person name="Silar P."/>
            <person name="Natvig D.O."/>
            <person name="Lalanne C."/>
            <person name="Gautier V."/>
            <person name="Ament-Velasquez S.L."/>
            <person name="Kruys A."/>
            <person name="Hutchinson M.I."/>
            <person name="Powell A.J."/>
            <person name="Barry K."/>
            <person name="Miller A.N."/>
            <person name="Grigoriev I.V."/>
            <person name="Debuchy R."/>
            <person name="Gladieux P."/>
            <person name="Hiltunen Thoren M."/>
            <person name="Johannesson H."/>
        </authorList>
    </citation>
    <scope>NUCLEOTIDE SEQUENCE</scope>
    <source>
        <strain evidence="3">PSN324</strain>
    </source>
</reference>
<dbReference type="Proteomes" id="UP001321749">
    <property type="component" value="Unassembled WGS sequence"/>
</dbReference>
<dbReference type="InterPro" id="IPR011598">
    <property type="entry name" value="bHLH_dom"/>
</dbReference>
<feature type="compositionally biased region" description="Polar residues" evidence="1">
    <location>
        <begin position="114"/>
        <end position="127"/>
    </location>
</feature>
<keyword evidence="4" id="KW-1185">Reference proteome</keyword>
<feature type="region of interest" description="Disordered" evidence="1">
    <location>
        <begin position="61"/>
        <end position="173"/>
    </location>
</feature>
<dbReference type="InterPro" id="IPR036638">
    <property type="entry name" value="HLH_DNA-bd_sf"/>
</dbReference>
<dbReference type="AlphaFoldDB" id="A0AAV9HBA8"/>
<dbReference type="Gene3D" id="4.10.280.10">
    <property type="entry name" value="Helix-loop-helix DNA-binding domain"/>
    <property type="match status" value="1"/>
</dbReference>
<dbReference type="GO" id="GO:0046983">
    <property type="term" value="F:protein dimerization activity"/>
    <property type="evidence" value="ECO:0007669"/>
    <property type="project" value="InterPro"/>
</dbReference>
<accession>A0AAV9HBA8</accession>
<evidence type="ECO:0000313" key="3">
    <source>
        <dbReference type="EMBL" id="KAK4456366.1"/>
    </source>
</evidence>
<protein>
    <recommendedName>
        <fullName evidence="2">BHLH domain-containing protein</fullName>
    </recommendedName>
</protein>
<comment type="caution">
    <text evidence="3">The sequence shown here is derived from an EMBL/GenBank/DDBJ whole genome shotgun (WGS) entry which is preliminary data.</text>
</comment>
<organism evidence="3 4">
    <name type="scientific">Cladorrhinum samala</name>
    <dbReference type="NCBI Taxonomy" id="585594"/>
    <lineage>
        <taxon>Eukaryota</taxon>
        <taxon>Fungi</taxon>
        <taxon>Dikarya</taxon>
        <taxon>Ascomycota</taxon>
        <taxon>Pezizomycotina</taxon>
        <taxon>Sordariomycetes</taxon>
        <taxon>Sordariomycetidae</taxon>
        <taxon>Sordariales</taxon>
        <taxon>Podosporaceae</taxon>
        <taxon>Cladorrhinum</taxon>
    </lineage>
</organism>
<evidence type="ECO:0000256" key="1">
    <source>
        <dbReference type="SAM" id="MobiDB-lite"/>
    </source>
</evidence>
<sequence>MQQVESPGLVNPGVEGHWPDAATCSDQGYSPMCRGDLAPETAGQPFIEYEGPSGSVGQRLAVKEEPSTDVSWQVENKPKKSSQAINTATKPRRRGSAVDDKHKVTKKNFAPAQTPRTLCRSIQSFPDQHQPPSPSVGAPPRSSLRTATRKSCPPINASPKPGESAEDHHLRTTHNLVEQKYRARVQTGFEGLIEVLPGESGDEGVGSRRPPRRMSKADVLARSTYVVKTLMDENKELKRKLDEMKASFVAEIKRKER</sequence>
<name>A0AAV9HBA8_9PEZI</name>
<dbReference type="SMART" id="SM00353">
    <property type="entry name" value="HLH"/>
    <property type="match status" value="1"/>
</dbReference>
<proteinExistence type="predicted"/>
<evidence type="ECO:0000313" key="4">
    <source>
        <dbReference type="Proteomes" id="UP001321749"/>
    </source>
</evidence>
<dbReference type="EMBL" id="MU865247">
    <property type="protein sequence ID" value="KAK4456366.1"/>
    <property type="molecule type" value="Genomic_DNA"/>
</dbReference>
<dbReference type="SUPFAM" id="SSF47459">
    <property type="entry name" value="HLH, helix-loop-helix DNA-binding domain"/>
    <property type="match status" value="1"/>
</dbReference>
<gene>
    <name evidence="3" type="ORF">QBC42DRAFT_281494</name>
</gene>
<feature type="region of interest" description="Disordered" evidence="1">
    <location>
        <begin position="196"/>
        <end position="216"/>
    </location>
</feature>
<feature type="domain" description="BHLH" evidence="2">
    <location>
        <begin position="169"/>
        <end position="230"/>
    </location>
</feature>
<feature type="region of interest" description="Disordered" evidence="1">
    <location>
        <begin position="1"/>
        <end position="23"/>
    </location>
</feature>